<feature type="region of interest" description="Disordered" evidence="3">
    <location>
        <begin position="755"/>
        <end position="815"/>
    </location>
</feature>
<dbReference type="Proteomes" id="UP001437256">
    <property type="component" value="Unassembled WGS sequence"/>
</dbReference>
<dbReference type="CDD" id="cd00067">
    <property type="entry name" value="GAL4"/>
    <property type="match status" value="1"/>
</dbReference>
<dbReference type="Pfam" id="PF00172">
    <property type="entry name" value="Zn_clus"/>
    <property type="match status" value="1"/>
</dbReference>
<evidence type="ECO:0000313" key="5">
    <source>
        <dbReference type="EMBL" id="KAL0065391.1"/>
    </source>
</evidence>
<dbReference type="InterPro" id="IPR036864">
    <property type="entry name" value="Zn2-C6_fun-type_DNA-bd_sf"/>
</dbReference>
<comment type="caution">
    <text evidence="5">The sequence shown here is derived from an EMBL/GenBank/DDBJ whole genome shotgun (WGS) entry which is preliminary data.</text>
</comment>
<dbReference type="Pfam" id="PF04082">
    <property type="entry name" value="Fungal_trans"/>
    <property type="match status" value="1"/>
</dbReference>
<gene>
    <name evidence="5" type="primary">GIN1_29</name>
    <name evidence="5" type="ORF">AAF712_007597</name>
</gene>
<dbReference type="Gene3D" id="4.10.240.10">
    <property type="entry name" value="Zn(2)-C6 fungal-type DNA-binding domain"/>
    <property type="match status" value="1"/>
</dbReference>
<dbReference type="PANTHER" id="PTHR46910:SF38">
    <property type="entry name" value="ZN(2)-C6 FUNGAL-TYPE DOMAIN-CONTAINING PROTEIN"/>
    <property type="match status" value="1"/>
</dbReference>
<evidence type="ECO:0000256" key="3">
    <source>
        <dbReference type="SAM" id="MobiDB-lite"/>
    </source>
</evidence>
<dbReference type="InterPro" id="IPR001138">
    <property type="entry name" value="Zn2Cys6_DnaBD"/>
</dbReference>
<feature type="domain" description="Zn(2)-C6 fungal-type" evidence="4">
    <location>
        <begin position="32"/>
        <end position="65"/>
    </location>
</feature>
<dbReference type="InterPro" id="IPR007219">
    <property type="entry name" value="XnlR_reg_dom"/>
</dbReference>
<evidence type="ECO:0000256" key="1">
    <source>
        <dbReference type="ARBA" id="ARBA00022723"/>
    </source>
</evidence>
<dbReference type="PROSITE" id="PS50048">
    <property type="entry name" value="ZN2_CY6_FUNGAL_2"/>
    <property type="match status" value="1"/>
</dbReference>
<dbReference type="EMBL" id="JBBXMP010000048">
    <property type="protein sequence ID" value="KAL0065391.1"/>
    <property type="molecule type" value="Genomic_DNA"/>
</dbReference>
<dbReference type="SUPFAM" id="SSF57701">
    <property type="entry name" value="Zn2/Cys6 DNA-binding domain"/>
    <property type="match status" value="1"/>
</dbReference>
<keyword evidence="1" id="KW-0479">Metal-binding</keyword>
<organism evidence="5 6">
    <name type="scientific">Marasmius tenuissimus</name>
    <dbReference type="NCBI Taxonomy" id="585030"/>
    <lineage>
        <taxon>Eukaryota</taxon>
        <taxon>Fungi</taxon>
        <taxon>Dikarya</taxon>
        <taxon>Basidiomycota</taxon>
        <taxon>Agaricomycotina</taxon>
        <taxon>Agaricomycetes</taxon>
        <taxon>Agaricomycetidae</taxon>
        <taxon>Agaricales</taxon>
        <taxon>Marasmiineae</taxon>
        <taxon>Marasmiaceae</taxon>
        <taxon>Marasmius</taxon>
    </lineage>
</organism>
<dbReference type="InterPro" id="IPR050987">
    <property type="entry name" value="AtrR-like"/>
</dbReference>
<reference evidence="5 6" key="1">
    <citation type="submission" date="2024-05" db="EMBL/GenBank/DDBJ databases">
        <title>A draft genome resource for the thread blight pathogen Marasmius tenuissimus strain MS-2.</title>
        <authorList>
            <person name="Yulfo-Soto G.E."/>
            <person name="Baruah I.K."/>
            <person name="Amoako-Attah I."/>
            <person name="Bukari Y."/>
            <person name="Meinhardt L.W."/>
            <person name="Bailey B.A."/>
            <person name="Cohen S.P."/>
        </authorList>
    </citation>
    <scope>NUCLEOTIDE SEQUENCE [LARGE SCALE GENOMIC DNA]</scope>
    <source>
        <strain evidence="5 6">MS-2</strain>
    </source>
</reference>
<evidence type="ECO:0000256" key="2">
    <source>
        <dbReference type="ARBA" id="ARBA00023242"/>
    </source>
</evidence>
<keyword evidence="6" id="KW-1185">Reference proteome</keyword>
<dbReference type="CDD" id="cd12148">
    <property type="entry name" value="fungal_TF_MHR"/>
    <property type="match status" value="1"/>
</dbReference>
<evidence type="ECO:0000313" key="6">
    <source>
        <dbReference type="Proteomes" id="UP001437256"/>
    </source>
</evidence>
<feature type="compositionally biased region" description="Pro residues" evidence="3">
    <location>
        <begin position="761"/>
        <end position="784"/>
    </location>
</feature>
<dbReference type="SMART" id="SM00906">
    <property type="entry name" value="Fungal_trans"/>
    <property type="match status" value="1"/>
</dbReference>
<dbReference type="SMART" id="SM00066">
    <property type="entry name" value="GAL4"/>
    <property type="match status" value="1"/>
</dbReference>
<accession>A0ABR2ZUJ7</accession>
<feature type="region of interest" description="Disordered" evidence="3">
    <location>
        <begin position="688"/>
        <end position="730"/>
    </location>
</feature>
<sequence length="884" mass="99468">MQPDAPNAIITYEEQLYRTPPGGFKKRRLQNSCDSCKKKKIRCDSAKMPGNICSNCIYYNAPCTHRLAEARIAMSKRQSDSQTTEPMYVFYHHVEPGDPQRRLLQNRETAKSYVTAILDSATPFTVPEDPSLVQNILFQIAAYARDLEDQLPSTSKPVVLSREIDESHNTSDQEANDDPAKALSDLLSPVDIGEDGEIKRSYIGKSSTLMLLGSALLAKDGLNEPAEVDNRRLEFWSVHPWQLDPLYQEQTSYVFPEHDLLWQLVKNYFERFCASIRVVHRPSFEKAVLAGKHLHDQCFGALLLSICGLGSRFSSDSRVFDEGCTSEQNAGWKFMRQIRPFTVVAGNSTKPPSVYELQMICNYILFTLFTSHGDVAWFLLGVGIRYAQGAGAHRKGFLGSKPTVENENWKRAFWTLIVTDCYMSAYYGRPRATTPLDYDQDLPLEVDDEYWEPSDPDQEPFTQPPGQPSKTTFWVHFVKLIAILGNAQRSILALEGNGSKEHIWGAPNDEKVILQLDTELNGWLDAVPDHLRWSPDKPFVNEIFFNQSATLYSVYYWVTIQIHRPFIPRVSKVNSKSAVNNSPLSYSSLAVCTNAARACARLLDVQLTKGLPDVPTAQFSAFSSAMILVLNLWGGSRLGLTADPSRQLEDVYKCLRALKSFETRWQISGKVHDIITMVLDVSQIPQRAPTISRKRSRTRFEDDCDQGGHSYPTPSSVSASSSSSVLFGSSKSASPAADVANYDYLKELPLYPHDLGRMPVHPQPPPPPPPQLRSHLPPTPPHPPTYLQQSQPQPQPQHYAAPSVAQQHLSQQQQEQPYMVPAVLSYDGQQWAAPETHEGHSYGVVHGVPYDLPQDQAWWSNAPESVRWDDWVPYATERLRSTRG</sequence>
<feature type="compositionally biased region" description="Low complexity" evidence="3">
    <location>
        <begin position="715"/>
        <end position="730"/>
    </location>
</feature>
<keyword evidence="2" id="KW-0539">Nucleus</keyword>
<name>A0ABR2ZUJ7_9AGAR</name>
<protein>
    <submittedName>
        <fullName evidence="5">Gypsy retrotransposon integrase-like protein 1</fullName>
    </submittedName>
</protein>
<dbReference type="PROSITE" id="PS00463">
    <property type="entry name" value="ZN2_CY6_FUNGAL_1"/>
    <property type="match status" value="1"/>
</dbReference>
<dbReference type="PANTHER" id="PTHR46910">
    <property type="entry name" value="TRANSCRIPTION FACTOR PDR1"/>
    <property type="match status" value="1"/>
</dbReference>
<feature type="compositionally biased region" description="Low complexity" evidence="3">
    <location>
        <begin position="785"/>
        <end position="815"/>
    </location>
</feature>
<proteinExistence type="predicted"/>
<evidence type="ECO:0000259" key="4">
    <source>
        <dbReference type="PROSITE" id="PS50048"/>
    </source>
</evidence>